<feature type="binding site" description="in other chain" evidence="10">
    <location>
        <begin position="163"/>
        <end position="165"/>
    </location>
    <ligand>
        <name>ATP</name>
        <dbReference type="ChEBI" id="CHEBI:30616"/>
        <note>ligand shared between two neighboring subunits</note>
    </ligand>
</feature>
<evidence type="ECO:0000256" key="6">
    <source>
        <dbReference type="ARBA" id="ARBA00022741"/>
    </source>
</evidence>
<dbReference type="SUPFAM" id="SSF55973">
    <property type="entry name" value="S-adenosylmethionine synthetase"/>
    <property type="match status" value="3"/>
</dbReference>
<evidence type="ECO:0000256" key="1">
    <source>
        <dbReference type="ARBA" id="ARBA00005224"/>
    </source>
</evidence>
<evidence type="ECO:0000259" key="15">
    <source>
        <dbReference type="Pfam" id="PF02773"/>
    </source>
</evidence>
<feature type="domain" description="S-adenosylmethionine synthetase N-terminal" evidence="13">
    <location>
        <begin position="3"/>
        <end position="100"/>
    </location>
</feature>
<evidence type="ECO:0000259" key="13">
    <source>
        <dbReference type="Pfam" id="PF00438"/>
    </source>
</evidence>
<dbReference type="InterPro" id="IPR022629">
    <property type="entry name" value="S-AdoMet_synt_central"/>
</dbReference>
<evidence type="ECO:0000256" key="9">
    <source>
        <dbReference type="ARBA" id="ARBA00022958"/>
    </source>
</evidence>
<comment type="cofactor">
    <cofactor evidence="10">
        <name>K(+)</name>
        <dbReference type="ChEBI" id="CHEBI:29103"/>
    </cofactor>
    <text evidence="10">Binds 1 potassium ion per subunit.</text>
</comment>
<dbReference type="EC" id="2.5.1.6" evidence="10"/>
<comment type="function">
    <text evidence="10">Catalyzes the formation of S-adenosylmethionine (AdoMet) from methionine and ATP. The overall synthetic reaction is composed of two sequential steps, AdoMet formation and the subsequent tripolyphosphate hydrolysis which occurs prior to release of AdoMet from the enzyme.</text>
</comment>
<feature type="binding site" evidence="10">
    <location>
        <position position="42"/>
    </location>
    <ligand>
        <name>K(+)</name>
        <dbReference type="ChEBI" id="CHEBI:29103"/>
    </ligand>
</feature>
<dbReference type="Proteomes" id="UP000230055">
    <property type="component" value="Unassembled WGS sequence"/>
</dbReference>
<dbReference type="PIRSF" id="PIRSF000497">
    <property type="entry name" value="MAT"/>
    <property type="match status" value="1"/>
</dbReference>
<protein>
    <recommendedName>
        <fullName evidence="10">S-adenosylmethionine synthase</fullName>
        <shortName evidence="10">AdoMet synthase</shortName>
        <ecNumber evidence="10">2.5.1.6</ecNumber>
    </recommendedName>
    <alternativeName>
        <fullName evidence="10">MAT</fullName>
    </alternativeName>
    <alternativeName>
        <fullName evidence="10">Methionine adenosyltransferase</fullName>
    </alternativeName>
</protein>
<dbReference type="UniPathway" id="UPA00315">
    <property type="reaction ID" value="UER00080"/>
</dbReference>
<feature type="region of interest" description="Flexible loop" evidence="10">
    <location>
        <begin position="98"/>
        <end position="108"/>
    </location>
</feature>
<feature type="binding site" description="in other chain" evidence="10">
    <location>
        <begin position="243"/>
        <end position="244"/>
    </location>
    <ligand>
        <name>ATP</name>
        <dbReference type="ChEBI" id="CHEBI:30616"/>
        <note>ligand shared between two neighboring subunits</note>
    </ligand>
</feature>
<dbReference type="GO" id="GO:0006556">
    <property type="term" value="P:S-adenosylmethionine biosynthetic process"/>
    <property type="evidence" value="ECO:0007669"/>
    <property type="project" value="UniProtKB-UniRule"/>
</dbReference>
<organism evidence="16 17">
    <name type="scientific">Candidatus Nealsonbacteria bacterium CG_4_10_14_0_8_um_filter_35_10</name>
    <dbReference type="NCBI Taxonomy" id="1974683"/>
    <lineage>
        <taxon>Bacteria</taxon>
        <taxon>Candidatus Nealsoniibacteriota</taxon>
    </lineage>
</organism>
<reference evidence="17" key="1">
    <citation type="submission" date="2017-09" db="EMBL/GenBank/DDBJ databases">
        <title>Depth-based differentiation of microbial function through sediment-hosted aquifers and enrichment of novel symbionts in the deep terrestrial subsurface.</title>
        <authorList>
            <person name="Probst A.J."/>
            <person name="Ladd B."/>
            <person name="Jarett J.K."/>
            <person name="Geller-Mcgrath D.E."/>
            <person name="Sieber C.M.K."/>
            <person name="Emerson J.B."/>
            <person name="Anantharaman K."/>
            <person name="Thomas B.C."/>
            <person name="Malmstrom R."/>
            <person name="Stieglmeier M."/>
            <person name="Klingl A."/>
            <person name="Woyke T."/>
            <person name="Ryan C.M."/>
            <person name="Banfield J.F."/>
        </authorList>
    </citation>
    <scope>NUCLEOTIDE SEQUENCE [LARGE SCALE GENOMIC DNA]</scope>
</reference>
<feature type="binding site" description="in other chain" evidence="10">
    <location>
        <position position="98"/>
    </location>
    <ligand>
        <name>L-methionine</name>
        <dbReference type="ChEBI" id="CHEBI:57844"/>
        <note>ligand shared between two neighboring subunits</note>
    </ligand>
</feature>
<feature type="domain" description="S-adenosylmethionine synthetase C-terminal" evidence="15">
    <location>
        <begin position="231"/>
        <end position="370"/>
    </location>
</feature>
<keyword evidence="8 10" id="KW-0460">Magnesium</keyword>
<comment type="cofactor">
    <cofactor evidence="10">
        <name>Mg(2+)</name>
        <dbReference type="ChEBI" id="CHEBI:18420"/>
    </cofactor>
    <text evidence="10">Binds 2 divalent ions per subunit.</text>
</comment>
<keyword evidence="5 10" id="KW-0479">Metal-binding</keyword>
<evidence type="ECO:0000256" key="8">
    <source>
        <dbReference type="ARBA" id="ARBA00022842"/>
    </source>
</evidence>
<comment type="subcellular location">
    <subcellularLocation>
        <location evidence="10 11">Cytoplasm</location>
    </subcellularLocation>
</comment>
<dbReference type="Pfam" id="PF02772">
    <property type="entry name" value="S-AdoMet_synt_M"/>
    <property type="match status" value="1"/>
</dbReference>
<comment type="similarity">
    <text evidence="2 10 12">Belongs to the AdoMet synthase family.</text>
</comment>
<dbReference type="NCBIfam" id="TIGR01034">
    <property type="entry name" value="metK"/>
    <property type="match status" value="1"/>
</dbReference>
<evidence type="ECO:0000256" key="3">
    <source>
        <dbReference type="ARBA" id="ARBA00022563"/>
    </source>
</evidence>
<dbReference type="Gene3D" id="3.30.300.10">
    <property type="match status" value="3"/>
</dbReference>
<dbReference type="FunFam" id="3.30.300.10:FF:000003">
    <property type="entry name" value="S-adenosylmethionine synthase"/>
    <property type="match status" value="1"/>
</dbReference>
<dbReference type="PANTHER" id="PTHR11964">
    <property type="entry name" value="S-ADENOSYLMETHIONINE SYNTHETASE"/>
    <property type="match status" value="1"/>
</dbReference>
<feature type="domain" description="S-adenosylmethionine synthetase central" evidence="14">
    <location>
        <begin position="113"/>
        <end position="229"/>
    </location>
</feature>
<feature type="binding site" description="in other chain" evidence="10">
    <location>
        <position position="14"/>
    </location>
    <ligand>
        <name>ATP</name>
        <dbReference type="ChEBI" id="CHEBI:30616"/>
        <note>ligand shared between two neighboring subunits</note>
    </ligand>
</feature>
<dbReference type="InterPro" id="IPR022636">
    <property type="entry name" value="S-AdoMet_synthetase_sfam"/>
</dbReference>
<gene>
    <name evidence="10" type="primary">metK</name>
    <name evidence="16" type="ORF">COY72_00955</name>
</gene>
<comment type="caution">
    <text evidence="16">The sequence shown here is derived from an EMBL/GenBank/DDBJ whole genome shotgun (WGS) entry which is preliminary data.</text>
</comment>
<keyword evidence="4 10" id="KW-0808">Transferase</keyword>
<accession>A0A2M7R8P1</accession>
<dbReference type="Pfam" id="PF00438">
    <property type="entry name" value="S-AdoMet_synt_N"/>
    <property type="match status" value="1"/>
</dbReference>
<dbReference type="PROSITE" id="PS00376">
    <property type="entry name" value="ADOMET_SYNTHASE_1"/>
    <property type="match status" value="1"/>
</dbReference>
<name>A0A2M7R8P1_9BACT</name>
<evidence type="ECO:0000313" key="16">
    <source>
        <dbReference type="EMBL" id="PIY90913.1"/>
    </source>
</evidence>
<evidence type="ECO:0000256" key="7">
    <source>
        <dbReference type="ARBA" id="ARBA00022840"/>
    </source>
</evidence>
<evidence type="ECO:0000256" key="2">
    <source>
        <dbReference type="ARBA" id="ARBA00009685"/>
    </source>
</evidence>
<proteinExistence type="inferred from homology"/>
<dbReference type="CDD" id="cd18079">
    <property type="entry name" value="S-AdoMet_synt"/>
    <property type="match status" value="1"/>
</dbReference>
<dbReference type="GO" id="GO:0005737">
    <property type="term" value="C:cytoplasm"/>
    <property type="evidence" value="ECO:0007669"/>
    <property type="project" value="UniProtKB-SubCell"/>
</dbReference>
<evidence type="ECO:0000256" key="11">
    <source>
        <dbReference type="RuleBase" id="RU000542"/>
    </source>
</evidence>
<comment type="catalytic activity">
    <reaction evidence="10">
        <text>L-methionine + ATP + H2O = S-adenosyl-L-methionine + phosphate + diphosphate</text>
        <dbReference type="Rhea" id="RHEA:21080"/>
        <dbReference type="ChEBI" id="CHEBI:15377"/>
        <dbReference type="ChEBI" id="CHEBI:30616"/>
        <dbReference type="ChEBI" id="CHEBI:33019"/>
        <dbReference type="ChEBI" id="CHEBI:43474"/>
        <dbReference type="ChEBI" id="CHEBI:57844"/>
        <dbReference type="ChEBI" id="CHEBI:59789"/>
        <dbReference type="EC" id="2.5.1.6"/>
    </reaction>
</comment>
<dbReference type="Pfam" id="PF02773">
    <property type="entry name" value="S-AdoMet_synt_C"/>
    <property type="match status" value="1"/>
</dbReference>
<feature type="binding site" description="in other chain" evidence="10">
    <location>
        <begin position="228"/>
        <end position="229"/>
    </location>
    <ligand>
        <name>ATP</name>
        <dbReference type="ChEBI" id="CHEBI:30616"/>
        <note>ligand shared between two neighboring subunits</note>
    </ligand>
</feature>
<dbReference type="GO" id="GO:0004478">
    <property type="term" value="F:methionine adenosyltransferase activity"/>
    <property type="evidence" value="ECO:0007669"/>
    <property type="project" value="UniProtKB-UniRule"/>
</dbReference>
<evidence type="ECO:0000256" key="4">
    <source>
        <dbReference type="ARBA" id="ARBA00022679"/>
    </source>
</evidence>
<keyword evidence="10" id="KW-0963">Cytoplasm</keyword>
<dbReference type="InterPro" id="IPR022631">
    <property type="entry name" value="ADOMET_SYNTHASE_CS"/>
</dbReference>
<comment type="pathway">
    <text evidence="1 10">Amino-acid biosynthesis; S-adenosyl-L-methionine biosynthesis; S-adenosyl-L-methionine from L-methionine: step 1/1.</text>
</comment>
<feature type="binding site" evidence="10">
    <location>
        <position position="237"/>
    </location>
    <ligand>
        <name>L-methionine</name>
        <dbReference type="ChEBI" id="CHEBI:57844"/>
        <note>ligand shared between two neighboring subunits</note>
    </ligand>
</feature>
<dbReference type="GO" id="GO:0005524">
    <property type="term" value="F:ATP binding"/>
    <property type="evidence" value="ECO:0007669"/>
    <property type="project" value="UniProtKB-UniRule"/>
</dbReference>
<evidence type="ECO:0000256" key="10">
    <source>
        <dbReference type="HAMAP-Rule" id="MF_00086"/>
    </source>
</evidence>
<dbReference type="GO" id="GO:0006730">
    <property type="term" value="P:one-carbon metabolic process"/>
    <property type="evidence" value="ECO:0007669"/>
    <property type="project" value="UniProtKB-KW"/>
</dbReference>
<keyword evidence="3 10" id="KW-0554">One-carbon metabolism</keyword>
<feature type="binding site" description="in other chain" evidence="10">
    <location>
        <position position="268"/>
    </location>
    <ligand>
        <name>L-methionine</name>
        <dbReference type="ChEBI" id="CHEBI:57844"/>
        <note>ligand shared between two neighboring subunits</note>
    </ligand>
</feature>
<dbReference type="HAMAP" id="MF_00086">
    <property type="entry name" value="S_AdoMet_synth1"/>
    <property type="match status" value="1"/>
</dbReference>
<keyword evidence="7 10" id="KW-0067">ATP-binding</keyword>
<keyword evidence="6 10" id="KW-0547">Nucleotide-binding</keyword>
<feature type="binding site" evidence="10">
    <location>
        <position position="260"/>
    </location>
    <ligand>
        <name>ATP</name>
        <dbReference type="ChEBI" id="CHEBI:30616"/>
        <note>ligand shared between two neighboring subunits</note>
    </ligand>
</feature>
<evidence type="ECO:0000256" key="12">
    <source>
        <dbReference type="RuleBase" id="RU004462"/>
    </source>
</evidence>
<dbReference type="AlphaFoldDB" id="A0A2M7R8P1"/>
<keyword evidence="9 10" id="KW-0630">Potassium</keyword>
<evidence type="ECO:0000313" key="17">
    <source>
        <dbReference type="Proteomes" id="UP000230055"/>
    </source>
</evidence>
<feature type="binding site" evidence="10">
    <location>
        <position position="237"/>
    </location>
    <ligand>
        <name>ATP</name>
        <dbReference type="ChEBI" id="CHEBI:30616"/>
        <note>ligand shared between two neighboring subunits</note>
    </ligand>
</feature>
<evidence type="ECO:0000259" key="14">
    <source>
        <dbReference type="Pfam" id="PF02772"/>
    </source>
</evidence>
<feature type="binding site" evidence="10">
    <location>
        <position position="16"/>
    </location>
    <ligand>
        <name>Mg(2+)</name>
        <dbReference type="ChEBI" id="CHEBI:18420"/>
    </ligand>
</feature>
<dbReference type="InterPro" id="IPR022628">
    <property type="entry name" value="S-AdoMet_synt_N"/>
</dbReference>
<evidence type="ECO:0000256" key="5">
    <source>
        <dbReference type="ARBA" id="ARBA00022723"/>
    </source>
</evidence>
<dbReference type="PROSITE" id="PS00377">
    <property type="entry name" value="ADOMET_SYNTHASE_2"/>
    <property type="match status" value="1"/>
</dbReference>
<feature type="binding site" evidence="10">
    <location>
        <position position="264"/>
    </location>
    <ligand>
        <name>ATP</name>
        <dbReference type="ChEBI" id="CHEBI:30616"/>
        <note>ligand shared between two neighboring subunits</note>
    </ligand>
</feature>
<sequence length="386" mass="42590">MKKLFTSESVTIGHIDKVADQIADAILDEILKQDKFARVACEVFVSKGYVIVGGEITTKAWVNINQLVRETIIDIGYDNPKYGFDGHTVGVLNTIAEQSPDIALGVRKTGTKKQGSGDQGSMAGYATKETPELMPLPIMLAHKLVMRLTEIRKKKILPYLRPDGKSQITLEYENGIPKRADSVVIAASHDPDVSLAKLRRDIIEKVIKPVCGKFLDKKTKYFINNTGRFVICGPVSDTGSTGRKTVVDSYGVGIPIGGGAFSGKDPTKVDRSAAYMARYIAKNVVAAGLADKCLVKLSYVIGGVKPLEFGIDTFGTSRVLEEKLFKIIPKIFDLTPGGIVKQLNLLQPIYRKTSCFGHFGREEPEFTWEKKDKVRELLKLTRYEKS</sequence>
<comment type="subunit">
    <text evidence="10">Homotetramer; dimer of dimers.</text>
</comment>
<dbReference type="InterPro" id="IPR022630">
    <property type="entry name" value="S-AdoMet_synt_C"/>
</dbReference>
<feature type="binding site" description="in other chain" evidence="10">
    <location>
        <position position="55"/>
    </location>
    <ligand>
        <name>L-methionine</name>
        <dbReference type="ChEBI" id="CHEBI:57844"/>
        <note>ligand shared between two neighboring subunits</note>
    </ligand>
</feature>
<dbReference type="EMBL" id="PFLX01000023">
    <property type="protein sequence ID" value="PIY90913.1"/>
    <property type="molecule type" value="Genomic_DNA"/>
</dbReference>
<dbReference type="InterPro" id="IPR002133">
    <property type="entry name" value="S-AdoMet_synthetase"/>
</dbReference>
<dbReference type="GO" id="GO:0000287">
    <property type="term" value="F:magnesium ion binding"/>
    <property type="evidence" value="ECO:0007669"/>
    <property type="project" value="UniProtKB-UniRule"/>
</dbReference>